<keyword evidence="5 7" id="KW-0546">Nucleotide metabolism</keyword>
<accession>A0A1M7G756</accession>
<comment type="cofactor">
    <cofactor evidence="7">
        <name>Mg(2+)</name>
        <dbReference type="ChEBI" id="CHEBI:18420"/>
    </cofactor>
</comment>
<protein>
    <recommendedName>
        <fullName evidence="7">Deoxyuridine 5'-triphosphate nucleotidohydrolase</fullName>
        <shortName evidence="7">dUTPase</shortName>
        <ecNumber evidence="7">3.6.1.23</ecNumber>
    </recommendedName>
    <alternativeName>
        <fullName evidence="7">dUTP pyrophosphatase</fullName>
    </alternativeName>
</protein>
<evidence type="ECO:0000256" key="7">
    <source>
        <dbReference type="HAMAP-Rule" id="MF_00116"/>
    </source>
</evidence>
<evidence type="ECO:0000313" key="9">
    <source>
        <dbReference type="EMBL" id="SHM11918.1"/>
    </source>
</evidence>
<dbReference type="GO" id="GO:0006226">
    <property type="term" value="P:dUMP biosynthetic process"/>
    <property type="evidence" value="ECO:0007669"/>
    <property type="project" value="UniProtKB-UniRule"/>
</dbReference>
<keyword evidence="3 7" id="KW-0378">Hydrolase</keyword>
<keyword evidence="10" id="KW-1185">Reference proteome</keyword>
<evidence type="ECO:0000256" key="4">
    <source>
        <dbReference type="ARBA" id="ARBA00022842"/>
    </source>
</evidence>
<dbReference type="FunFam" id="2.70.40.10:FF:000002">
    <property type="entry name" value="dUTP diphosphatase"/>
    <property type="match status" value="1"/>
</dbReference>
<comment type="similarity">
    <text evidence="1 7">Belongs to the dUTPase family.</text>
</comment>
<feature type="binding site" evidence="7">
    <location>
        <begin position="72"/>
        <end position="74"/>
    </location>
    <ligand>
        <name>substrate</name>
    </ligand>
</feature>
<dbReference type="Gene3D" id="2.70.40.10">
    <property type="match status" value="1"/>
</dbReference>
<dbReference type="Pfam" id="PF00692">
    <property type="entry name" value="dUTPase"/>
    <property type="match status" value="1"/>
</dbReference>
<sequence>MVLITFVWEDGADRSHGLPAYATDGAAGADLRANFPEGQRDGVTIQPGQRCLVPTGLRMAIPEGYEVQLRPRSGLALKHGITLPNSPGTIDSDYRGPLGVIVMNAGDEAFHIEHGMRIAQMIVAPVVQARFDLAETLDDTARGAGGFGSTGRG</sequence>
<dbReference type="AlphaFoldDB" id="A0A1M7G756"/>
<dbReference type="InterPro" id="IPR008181">
    <property type="entry name" value="dUTPase"/>
</dbReference>
<gene>
    <name evidence="7" type="primary">dut</name>
    <name evidence="9" type="ORF">SAMN05444398_11032</name>
</gene>
<dbReference type="HAMAP" id="MF_00116">
    <property type="entry name" value="dUTPase_bact"/>
    <property type="match status" value="1"/>
</dbReference>
<feature type="binding site" evidence="7">
    <location>
        <position position="85"/>
    </location>
    <ligand>
        <name>substrate</name>
    </ligand>
</feature>
<dbReference type="InterPro" id="IPR033704">
    <property type="entry name" value="dUTPase_trimeric"/>
</dbReference>
<dbReference type="PANTHER" id="PTHR11241">
    <property type="entry name" value="DEOXYURIDINE 5'-TRIPHOSPHATE NUCLEOTIDOHYDROLASE"/>
    <property type="match status" value="1"/>
</dbReference>
<comment type="caution">
    <text evidence="7">Lacks conserved residue(s) required for the propagation of feature annotation.</text>
</comment>
<dbReference type="PANTHER" id="PTHR11241:SF0">
    <property type="entry name" value="DEOXYURIDINE 5'-TRIPHOSPHATE NUCLEOTIDOHYDROLASE"/>
    <property type="match status" value="1"/>
</dbReference>
<dbReference type="GO" id="GO:0000287">
    <property type="term" value="F:magnesium ion binding"/>
    <property type="evidence" value="ECO:0007669"/>
    <property type="project" value="UniProtKB-UniRule"/>
</dbReference>
<dbReference type="OrthoDB" id="9809956at2"/>
<dbReference type="NCBIfam" id="NF001862">
    <property type="entry name" value="PRK00601.1"/>
    <property type="match status" value="1"/>
</dbReference>
<dbReference type="GO" id="GO:0046081">
    <property type="term" value="P:dUTP catabolic process"/>
    <property type="evidence" value="ECO:0007669"/>
    <property type="project" value="InterPro"/>
</dbReference>
<evidence type="ECO:0000256" key="5">
    <source>
        <dbReference type="ARBA" id="ARBA00023080"/>
    </source>
</evidence>
<dbReference type="NCBIfam" id="TIGR00576">
    <property type="entry name" value="dut"/>
    <property type="match status" value="1"/>
</dbReference>
<evidence type="ECO:0000256" key="6">
    <source>
        <dbReference type="ARBA" id="ARBA00047686"/>
    </source>
</evidence>
<comment type="catalytic activity">
    <reaction evidence="6 7">
        <text>dUTP + H2O = dUMP + diphosphate + H(+)</text>
        <dbReference type="Rhea" id="RHEA:10248"/>
        <dbReference type="ChEBI" id="CHEBI:15377"/>
        <dbReference type="ChEBI" id="CHEBI:15378"/>
        <dbReference type="ChEBI" id="CHEBI:33019"/>
        <dbReference type="ChEBI" id="CHEBI:61555"/>
        <dbReference type="ChEBI" id="CHEBI:246422"/>
        <dbReference type="EC" id="3.6.1.23"/>
    </reaction>
</comment>
<proteinExistence type="inferred from homology"/>
<dbReference type="UniPathway" id="UPA00610">
    <property type="reaction ID" value="UER00666"/>
</dbReference>
<evidence type="ECO:0000313" key="10">
    <source>
        <dbReference type="Proteomes" id="UP000183974"/>
    </source>
</evidence>
<dbReference type="GO" id="GO:0004170">
    <property type="term" value="F:dUTP diphosphatase activity"/>
    <property type="evidence" value="ECO:0007669"/>
    <property type="project" value="UniProtKB-UniRule"/>
</dbReference>
<dbReference type="Proteomes" id="UP000183974">
    <property type="component" value="Unassembled WGS sequence"/>
</dbReference>
<dbReference type="CDD" id="cd07557">
    <property type="entry name" value="trimeric_dUTPase"/>
    <property type="match status" value="1"/>
</dbReference>
<feature type="binding site" evidence="7">
    <location>
        <begin position="89"/>
        <end position="91"/>
    </location>
    <ligand>
        <name>substrate</name>
    </ligand>
</feature>
<dbReference type="EMBL" id="FRBR01000010">
    <property type="protein sequence ID" value="SHM11918.1"/>
    <property type="molecule type" value="Genomic_DNA"/>
</dbReference>
<dbReference type="EC" id="3.6.1.23" evidence="7"/>
<dbReference type="InterPro" id="IPR036157">
    <property type="entry name" value="dUTPase-like_sf"/>
</dbReference>
<dbReference type="InterPro" id="IPR029054">
    <property type="entry name" value="dUTPase-like"/>
</dbReference>
<reference evidence="9 10" key="1">
    <citation type="submission" date="2016-11" db="EMBL/GenBank/DDBJ databases">
        <authorList>
            <person name="Jaros S."/>
            <person name="Januszkiewicz K."/>
            <person name="Wedrychowicz H."/>
        </authorList>
    </citation>
    <scope>NUCLEOTIDE SEQUENCE [LARGE SCALE GENOMIC DNA]</scope>
    <source>
        <strain evidence="9 10">DSM 29589</strain>
    </source>
</reference>
<dbReference type="STRING" id="337701.SAMN05444398_11032"/>
<evidence type="ECO:0000256" key="1">
    <source>
        <dbReference type="ARBA" id="ARBA00006581"/>
    </source>
</evidence>
<comment type="function">
    <text evidence="7">This enzyme is involved in nucleotide metabolism: it produces dUMP, the immediate precursor of thymidine nucleotides and it decreases the intracellular concentration of dUTP so that uracil cannot be incorporated into DNA.</text>
</comment>
<name>A0A1M7G756_9RHOB</name>
<keyword evidence="2 7" id="KW-0479">Metal-binding</keyword>
<organism evidence="9 10">
    <name type="scientific">Roseovarius pacificus</name>
    <dbReference type="NCBI Taxonomy" id="337701"/>
    <lineage>
        <taxon>Bacteria</taxon>
        <taxon>Pseudomonadati</taxon>
        <taxon>Pseudomonadota</taxon>
        <taxon>Alphaproteobacteria</taxon>
        <taxon>Rhodobacterales</taxon>
        <taxon>Roseobacteraceae</taxon>
        <taxon>Roseovarius</taxon>
    </lineage>
</organism>
<dbReference type="SUPFAM" id="SSF51283">
    <property type="entry name" value="dUTPase-like"/>
    <property type="match status" value="1"/>
</dbReference>
<evidence type="ECO:0000256" key="2">
    <source>
        <dbReference type="ARBA" id="ARBA00022723"/>
    </source>
</evidence>
<comment type="pathway">
    <text evidence="7">Pyrimidine metabolism; dUMP biosynthesis; dUMP from dCTP (dUTP route): step 2/2.</text>
</comment>
<dbReference type="RefSeq" id="WP_073035667.1">
    <property type="nucleotide sequence ID" value="NZ_BMLR01000011.1"/>
</dbReference>
<evidence type="ECO:0000259" key="8">
    <source>
        <dbReference type="Pfam" id="PF00692"/>
    </source>
</evidence>
<evidence type="ECO:0000256" key="3">
    <source>
        <dbReference type="ARBA" id="ARBA00022801"/>
    </source>
</evidence>
<keyword evidence="4 7" id="KW-0460">Magnesium</keyword>
<feature type="domain" description="dUTPase-like" evidence="8">
    <location>
        <begin position="18"/>
        <end position="151"/>
    </location>
</feature>